<dbReference type="InterPro" id="IPR021136">
    <property type="entry name" value="Flagellar_hook_control-like_C"/>
</dbReference>
<sequence>MAISVNPNLPLVALQGVTADVLLQPGAVLQAKVLSVGDNNQVRIAIGGQTVEATTQVPLQAGQTLQVAVSQTDAGIRLAVVNQPVTTTTAQAALAASGPAVDRVTLGPQAIVVTSAQAAPSIVPAATPALTPQQAAAVATAAQTAVTQQTGLSALFANLGAVASSSALPAAVREAATQVLAQQLPTGGGLTGADVQKAFQNSGIFLETALAAGTPAAGGGTDLKAALLVLRQVLTTALGAATAQAGNPVTTPVLQNGQGTSLLALTAQLEAEANLLGLTGQTTTGQATAPTAANGTTTALPFTASPTLAASAAPGASASASEQSLLQNVIAQLTGTATSATATAAQGGTAASGNASTLSALQQALQADPQTAAVLAKAGLSNPVLLSLLPALTGNRVVKDDSGIARTNTPPPPFPGALPAAQPVMPANLNPHAPLDANLRRILTETEGALARQTLLQVASLPDRVDAAPARLDAAQPRWAFEIPLATPQGTAVAQFEISRDRDEAAQPGDSAGTVWQARFSLDVEPAGPVHALISLRGEKTMVRLWAERPATTAQLRAGAADLGRALARADLVPGEIVVRDGAPPAPRPAAAGHFLDRAL</sequence>
<keyword evidence="2" id="KW-0969">Cilium</keyword>
<reference evidence="2 3" key="1">
    <citation type="submission" date="2018-06" db="EMBL/GenBank/DDBJ databases">
        <title>Draft Whole-Genome Sequence of the purple photosynthetic bacterium Rhodospeudomonas palustris XCP.</title>
        <authorList>
            <person name="Rayyan A."/>
            <person name="Meyer T.E."/>
            <person name="Kyndt J.A."/>
        </authorList>
    </citation>
    <scope>NUCLEOTIDE SEQUENCE [LARGE SCALE GENOMIC DNA]</scope>
    <source>
        <strain evidence="2 3">XCP</strain>
    </source>
</reference>
<evidence type="ECO:0000313" key="3">
    <source>
        <dbReference type="Proteomes" id="UP000248134"/>
    </source>
</evidence>
<protein>
    <submittedName>
        <fullName evidence="2">Flagellar hook-length control protein FliK</fullName>
    </submittedName>
</protein>
<dbReference type="OrthoDB" id="7941698at2"/>
<keyword evidence="2" id="KW-0282">Flagellum</keyword>
<dbReference type="Proteomes" id="UP000248134">
    <property type="component" value="Unassembled WGS sequence"/>
</dbReference>
<dbReference type="Gene3D" id="3.30.750.140">
    <property type="match status" value="1"/>
</dbReference>
<organism evidence="2 3">
    <name type="scientific">Rhodopseudomonas palustris</name>
    <dbReference type="NCBI Taxonomy" id="1076"/>
    <lineage>
        <taxon>Bacteria</taxon>
        <taxon>Pseudomonadati</taxon>
        <taxon>Pseudomonadota</taxon>
        <taxon>Alphaproteobacteria</taxon>
        <taxon>Hyphomicrobiales</taxon>
        <taxon>Nitrobacteraceae</taxon>
        <taxon>Rhodopseudomonas</taxon>
    </lineage>
</organism>
<evidence type="ECO:0000313" key="2">
    <source>
        <dbReference type="EMBL" id="PZA12335.1"/>
    </source>
</evidence>
<name>A0A323UHQ9_RHOPL</name>
<dbReference type="InterPro" id="IPR038610">
    <property type="entry name" value="FliK-like_C_sf"/>
</dbReference>
<comment type="caution">
    <text evidence="2">The sequence shown here is derived from an EMBL/GenBank/DDBJ whole genome shotgun (WGS) entry which is preliminary data.</text>
</comment>
<feature type="domain" description="Flagellar hook-length control protein-like C-terminal" evidence="1">
    <location>
        <begin position="512"/>
        <end position="586"/>
    </location>
</feature>
<evidence type="ECO:0000259" key="1">
    <source>
        <dbReference type="Pfam" id="PF02120"/>
    </source>
</evidence>
<gene>
    <name evidence="2" type="ORF">DNX69_10110</name>
</gene>
<dbReference type="RefSeq" id="WP_110785847.1">
    <property type="nucleotide sequence ID" value="NZ_QKQS01000013.1"/>
</dbReference>
<dbReference type="EMBL" id="QKQS01000013">
    <property type="protein sequence ID" value="PZA12335.1"/>
    <property type="molecule type" value="Genomic_DNA"/>
</dbReference>
<dbReference type="Pfam" id="PF02120">
    <property type="entry name" value="Flg_hook"/>
    <property type="match status" value="1"/>
</dbReference>
<accession>A0A323UHQ9</accession>
<dbReference type="AlphaFoldDB" id="A0A323UHQ9"/>
<proteinExistence type="predicted"/>
<keyword evidence="2" id="KW-0966">Cell projection</keyword>